<dbReference type="EMBL" id="BK015176">
    <property type="protein sequence ID" value="DAD94329.1"/>
    <property type="molecule type" value="Genomic_DNA"/>
</dbReference>
<accession>A0A8S5NI27</accession>
<protein>
    <submittedName>
        <fullName evidence="1">Uncharacterized protein</fullName>
    </submittedName>
</protein>
<name>A0A8S5NI27_9CAUD</name>
<proteinExistence type="predicted"/>
<reference evidence="1" key="1">
    <citation type="journal article" date="2021" name="Proc. Natl. Acad. Sci. U.S.A.">
        <title>A Catalog of Tens of Thousands of Viruses from Human Metagenomes Reveals Hidden Associations with Chronic Diseases.</title>
        <authorList>
            <person name="Tisza M.J."/>
            <person name="Buck C.B."/>
        </authorList>
    </citation>
    <scope>NUCLEOTIDE SEQUENCE</scope>
    <source>
        <strain evidence="1">CttFh17</strain>
    </source>
</reference>
<organism evidence="1">
    <name type="scientific">Siphoviridae sp. cttFh17</name>
    <dbReference type="NCBI Taxonomy" id="2826491"/>
    <lineage>
        <taxon>Viruses</taxon>
        <taxon>Duplodnaviria</taxon>
        <taxon>Heunggongvirae</taxon>
        <taxon>Uroviricota</taxon>
        <taxon>Caudoviricetes</taxon>
    </lineage>
</organism>
<sequence length="79" mass="9062">MREIEVNNGCKIVLENKSQGIEVIHCDSNGGIEYSYNIPDGELVMLLNYYRNCKSGREKSDYILEGKIRNTNTDVVEYI</sequence>
<evidence type="ECO:0000313" key="1">
    <source>
        <dbReference type="EMBL" id="DAD94329.1"/>
    </source>
</evidence>